<proteinExistence type="predicted"/>
<feature type="domain" description="PiggyBac transposable element-derived protein" evidence="1">
    <location>
        <begin position="200"/>
        <end position="268"/>
    </location>
</feature>
<dbReference type="PANTHER" id="PTHR46599">
    <property type="entry name" value="PIGGYBAC TRANSPOSABLE ELEMENT-DERIVED PROTEIN 4"/>
    <property type="match status" value="1"/>
</dbReference>
<comment type="caution">
    <text evidence="2">The sequence shown here is derived from an EMBL/GenBank/DDBJ whole genome shotgun (WGS) entry which is preliminary data.</text>
</comment>
<dbReference type="EMBL" id="JASPKY010000438">
    <property type="protein sequence ID" value="KAK9700378.1"/>
    <property type="molecule type" value="Genomic_DNA"/>
</dbReference>
<dbReference type="Pfam" id="PF13843">
    <property type="entry name" value="DDE_Tnp_1_7"/>
    <property type="match status" value="2"/>
</dbReference>
<feature type="domain" description="PiggyBac transposable element-derived protein" evidence="1">
    <location>
        <begin position="73"/>
        <end position="197"/>
    </location>
</feature>
<accession>A0AAW1JB50</accession>
<name>A0AAW1JB50_POPJA</name>
<dbReference type="AlphaFoldDB" id="A0AAW1JB50"/>
<dbReference type="Proteomes" id="UP001458880">
    <property type="component" value="Unassembled WGS sequence"/>
</dbReference>
<dbReference type="InterPro" id="IPR029526">
    <property type="entry name" value="PGBD"/>
</dbReference>
<dbReference type="PANTHER" id="PTHR46599:SF3">
    <property type="entry name" value="PIGGYBAC TRANSPOSABLE ELEMENT-DERIVED PROTEIN 4"/>
    <property type="match status" value="1"/>
</dbReference>
<evidence type="ECO:0000313" key="2">
    <source>
        <dbReference type="EMBL" id="KAK9700378.1"/>
    </source>
</evidence>
<organism evidence="2 3">
    <name type="scientific">Popillia japonica</name>
    <name type="common">Japanese beetle</name>
    <dbReference type="NCBI Taxonomy" id="7064"/>
    <lineage>
        <taxon>Eukaryota</taxon>
        <taxon>Metazoa</taxon>
        <taxon>Ecdysozoa</taxon>
        <taxon>Arthropoda</taxon>
        <taxon>Hexapoda</taxon>
        <taxon>Insecta</taxon>
        <taxon>Pterygota</taxon>
        <taxon>Neoptera</taxon>
        <taxon>Endopterygota</taxon>
        <taxon>Coleoptera</taxon>
        <taxon>Polyphaga</taxon>
        <taxon>Scarabaeiformia</taxon>
        <taxon>Scarabaeidae</taxon>
        <taxon>Rutelinae</taxon>
        <taxon>Popillia</taxon>
    </lineage>
</organism>
<evidence type="ECO:0000313" key="3">
    <source>
        <dbReference type="Proteomes" id="UP001458880"/>
    </source>
</evidence>
<sequence length="272" mass="31725">MSDSDENYTETDEEENIAEVRFGNWSVLADPFADKLPRPLQDFTADYDFHPAIDFKESKKYNYSVWTSRAEMYFQQKNTTTVFGLQWKQLEKEELYVFIALDFLTGLVKCPRISDYWSGNILCGGPEVFDKSVMSRNRYLSILKFLRFSPLEAARPRVPMTRLGVFISMLKNNCMTLVDPGPVFAIDEHLMLYKGKLHLLKNNCMTLVDPGPVFAIDEHLMLYKGKLHFRRYIKSKTSQFRIKIFALCPSNPELRGYTWNFCLYVGKDTFDV</sequence>
<keyword evidence="3" id="KW-1185">Reference proteome</keyword>
<protein>
    <submittedName>
        <fullName evidence="2">Transposase IS4</fullName>
    </submittedName>
</protein>
<gene>
    <name evidence="2" type="ORF">QE152_g31267</name>
</gene>
<reference evidence="2 3" key="1">
    <citation type="journal article" date="2024" name="BMC Genomics">
        <title>De novo assembly and annotation of Popillia japonica's genome with initial clues to its potential as an invasive pest.</title>
        <authorList>
            <person name="Cucini C."/>
            <person name="Boschi S."/>
            <person name="Funari R."/>
            <person name="Cardaioli E."/>
            <person name="Iannotti N."/>
            <person name="Marturano G."/>
            <person name="Paoli F."/>
            <person name="Bruttini M."/>
            <person name="Carapelli A."/>
            <person name="Frati F."/>
            <person name="Nardi F."/>
        </authorList>
    </citation>
    <scope>NUCLEOTIDE SEQUENCE [LARGE SCALE GENOMIC DNA]</scope>
    <source>
        <strain evidence="2">DMR45628</strain>
    </source>
</reference>
<evidence type="ECO:0000259" key="1">
    <source>
        <dbReference type="Pfam" id="PF13843"/>
    </source>
</evidence>